<keyword evidence="4" id="KW-1185">Reference proteome</keyword>
<name>A0ABS4YY96_9MICC</name>
<evidence type="ECO:0000313" key="4">
    <source>
        <dbReference type="Proteomes" id="UP000711614"/>
    </source>
</evidence>
<keyword evidence="1" id="KW-0812">Transmembrane</keyword>
<dbReference type="InterPro" id="IPR025646">
    <property type="entry name" value="DUF4350"/>
</dbReference>
<evidence type="ECO:0000259" key="2">
    <source>
        <dbReference type="Pfam" id="PF14258"/>
    </source>
</evidence>
<proteinExistence type="predicted"/>
<dbReference type="RefSeq" id="WP_209681181.1">
    <property type="nucleotide sequence ID" value="NZ_JAGIOI010000001.1"/>
</dbReference>
<dbReference type="Pfam" id="PF14258">
    <property type="entry name" value="DUF4350"/>
    <property type="match status" value="1"/>
</dbReference>
<dbReference type="EMBL" id="JAGIOI010000001">
    <property type="protein sequence ID" value="MBP2413704.1"/>
    <property type="molecule type" value="Genomic_DNA"/>
</dbReference>
<evidence type="ECO:0000313" key="3">
    <source>
        <dbReference type="EMBL" id="MBP2413704.1"/>
    </source>
</evidence>
<feature type="domain" description="DUF4350" evidence="2">
    <location>
        <begin position="59"/>
        <end position="251"/>
    </location>
</feature>
<gene>
    <name evidence="3" type="ORF">JOF48_002503</name>
</gene>
<feature type="transmembrane region" description="Helical" evidence="1">
    <location>
        <begin position="283"/>
        <end position="301"/>
    </location>
</feature>
<keyword evidence="1" id="KW-0472">Membrane</keyword>
<sequence>MSAPATIRPETASAAQTLTKGWRRHRFWIICAAAFVLVTVIGYIVSNSGGRSPGMLSTSNPAPAGAQAAASILAEQGVSVADSSSLAQTQDLLAVHGHGTSTVLFYDPSGYLDPDRVEELADSVRAAGGQLVAVAPGPLAASALSPEIASAGTAAATATVQAGCSNPDATAAETIDGGTPSPGTGATAVTTPLLLFKGAQTCFIPGGMPAGSGGFLASNSAGDITALGSPGVVINQNLASRGNAALALRLLGSKPNLIWYTSTISDIPVAEVPPSLSELTPSWIFPAALWLLLVAVLGMVWRGRRNGPLVGEPLPVHVKASETLVGRARLYQDGRALDTAAASLRQATLTRLARQLRLGLAAEPGAVVQAAATATGRPPQQLHALLLGPVPETEKQMLSMAVELTALEEDVARR</sequence>
<comment type="caution">
    <text evidence="3">The sequence shown here is derived from an EMBL/GenBank/DDBJ whole genome shotgun (WGS) entry which is preliminary data.</text>
</comment>
<protein>
    <recommendedName>
        <fullName evidence="2">DUF4350 domain-containing protein</fullName>
    </recommendedName>
</protein>
<keyword evidence="1" id="KW-1133">Transmembrane helix</keyword>
<reference evidence="3 4" key="1">
    <citation type="submission" date="2021-03" db="EMBL/GenBank/DDBJ databases">
        <title>Sequencing the genomes of 1000 actinobacteria strains.</title>
        <authorList>
            <person name="Klenk H.-P."/>
        </authorList>
    </citation>
    <scope>NUCLEOTIDE SEQUENCE [LARGE SCALE GENOMIC DNA]</scope>
    <source>
        <strain evidence="3 4">DSM 16005</strain>
    </source>
</reference>
<accession>A0ABS4YY96</accession>
<organism evidence="3 4">
    <name type="scientific">Arthrobacter stackebrandtii</name>
    <dbReference type="NCBI Taxonomy" id="272161"/>
    <lineage>
        <taxon>Bacteria</taxon>
        <taxon>Bacillati</taxon>
        <taxon>Actinomycetota</taxon>
        <taxon>Actinomycetes</taxon>
        <taxon>Micrococcales</taxon>
        <taxon>Micrococcaceae</taxon>
        <taxon>Arthrobacter</taxon>
    </lineage>
</organism>
<feature type="transmembrane region" description="Helical" evidence="1">
    <location>
        <begin position="27"/>
        <end position="45"/>
    </location>
</feature>
<evidence type="ECO:0000256" key="1">
    <source>
        <dbReference type="SAM" id="Phobius"/>
    </source>
</evidence>
<dbReference type="Proteomes" id="UP000711614">
    <property type="component" value="Unassembled WGS sequence"/>
</dbReference>